<proteinExistence type="predicted"/>
<dbReference type="RefSeq" id="WP_307825494.1">
    <property type="nucleotide sequence ID" value="NZ_CP136137.1"/>
</dbReference>
<dbReference type="InterPro" id="IPR004107">
    <property type="entry name" value="Integrase_SAM-like_N"/>
</dbReference>
<dbReference type="InterPro" id="IPR044068">
    <property type="entry name" value="CB"/>
</dbReference>
<evidence type="ECO:0000313" key="5">
    <source>
        <dbReference type="EMBL" id="WYY07884.1"/>
    </source>
</evidence>
<name>A0ABZ2U4U6_9ACTN</name>
<evidence type="ECO:0000256" key="3">
    <source>
        <dbReference type="SAM" id="MobiDB-lite"/>
    </source>
</evidence>
<dbReference type="EMBL" id="CP136137">
    <property type="protein sequence ID" value="WYY07884.1"/>
    <property type="molecule type" value="Genomic_DNA"/>
</dbReference>
<dbReference type="Gene3D" id="1.10.150.130">
    <property type="match status" value="1"/>
</dbReference>
<dbReference type="Proteomes" id="UP001479933">
    <property type="component" value="Chromosome"/>
</dbReference>
<organism evidence="5 6">
    <name type="scientific">Gordonia hydrophobica</name>
    <dbReference type="NCBI Taxonomy" id="40516"/>
    <lineage>
        <taxon>Bacteria</taxon>
        <taxon>Bacillati</taxon>
        <taxon>Actinomycetota</taxon>
        <taxon>Actinomycetes</taxon>
        <taxon>Mycobacteriales</taxon>
        <taxon>Gordoniaceae</taxon>
        <taxon>Gordonia</taxon>
    </lineage>
</organism>
<dbReference type="Pfam" id="PF14659">
    <property type="entry name" value="Phage_int_SAM_3"/>
    <property type="match status" value="1"/>
</dbReference>
<protein>
    <submittedName>
        <fullName evidence="5">N-terminal phage integrase SAM-like domain-containing protein</fullName>
    </submittedName>
</protein>
<evidence type="ECO:0000256" key="1">
    <source>
        <dbReference type="ARBA" id="ARBA00023125"/>
    </source>
</evidence>
<sequence length="245" mass="28142">MAYIRTYETAQRRKGKALKRYEVVWTEPVRDEMGLPVPLNPERPNGRKKQRSRQESFATREAAEIRRDELNAARRTAQGTTPLADAKIAGEQPFGYYCQGSLDAQALKVARGRLKQRTLDDYERLLRFNVLPTFGHRAIASITPRDVQEFLAVLVTRPARQNGGKPLTSASVKHVWSVLRRVMKYATQHDALASNPCDRVDFDTARSHAERSEFEHPRWPRGKSPRCRALSAARWMDCPRIRSMR</sequence>
<dbReference type="InterPro" id="IPR011010">
    <property type="entry name" value="DNA_brk_join_enz"/>
</dbReference>
<reference evidence="5 6" key="1">
    <citation type="journal article" date="2023" name="Virus Evol.">
        <title>Computational host range prediction-The good, the bad, and the ugly.</title>
        <authorList>
            <person name="Howell A.A."/>
            <person name="Versoza C.J."/>
            <person name="Pfeifer S.P."/>
        </authorList>
    </citation>
    <scope>NUCLEOTIDE SEQUENCE [LARGE SCALE GENOMIC DNA]</scope>
    <source>
        <strain evidence="5 6">1610/1b</strain>
    </source>
</reference>
<keyword evidence="1 2" id="KW-0238">DNA-binding</keyword>
<dbReference type="PROSITE" id="PS51900">
    <property type="entry name" value="CB"/>
    <property type="match status" value="1"/>
</dbReference>
<accession>A0ABZ2U4U6</accession>
<feature type="domain" description="Core-binding (CB)" evidence="4">
    <location>
        <begin position="92"/>
        <end position="187"/>
    </location>
</feature>
<dbReference type="SUPFAM" id="SSF56349">
    <property type="entry name" value="DNA breaking-rejoining enzymes"/>
    <property type="match status" value="1"/>
</dbReference>
<evidence type="ECO:0000313" key="6">
    <source>
        <dbReference type="Proteomes" id="UP001479933"/>
    </source>
</evidence>
<evidence type="ECO:0000256" key="2">
    <source>
        <dbReference type="PROSITE-ProRule" id="PRU01248"/>
    </source>
</evidence>
<keyword evidence="6" id="KW-1185">Reference proteome</keyword>
<evidence type="ECO:0000259" key="4">
    <source>
        <dbReference type="PROSITE" id="PS51900"/>
    </source>
</evidence>
<dbReference type="InterPro" id="IPR010998">
    <property type="entry name" value="Integrase_recombinase_N"/>
</dbReference>
<feature type="region of interest" description="Disordered" evidence="3">
    <location>
        <begin position="33"/>
        <end position="61"/>
    </location>
</feature>
<gene>
    <name evidence="5" type="ORF">RVF87_02015</name>
</gene>